<organism evidence="1 2">
    <name type="scientific">Lysobacter antibioticus</name>
    <dbReference type="NCBI Taxonomy" id="84531"/>
    <lineage>
        <taxon>Bacteria</taxon>
        <taxon>Pseudomonadati</taxon>
        <taxon>Pseudomonadota</taxon>
        <taxon>Gammaproteobacteria</taxon>
        <taxon>Lysobacterales</taxon>
        <taxon>Lysobacteraceae</taxon>
        <taxon>Lysobacter</taxon>
    </lineage>
</organism>
<accession>A0A0S2FGF5</accession>
<protein>
    <submittedName>
        <fullName evidence="1">Uncharacterized protein</fullName>
    </submittedName>
</protein>
<keyword evidence="2" id="KW-1185">Reference proteome</keyword>
<evidence type="ECO:0000313" key="2">
    <source>
        <dbReference type="Proteomes" id="UP000060787"/>
    </source>
</evidence>
<sequence>MGLLRRAVEQELIAEAEAWEAYRLMRERGGFLPDLAADYFSIQFQV</sequence>
<dbReference type="EMBL" id="CP011129">
    <property type="protein sequence ID" value="ALN82612.1"/>
    <property type="molecule type" value="Genomic_DNA"/>
</dbReference>
<gene>
    <name evidence="1" type="ORF">LA76x_4504</name>
</gene>
<name>A0A0S2FGF5_LYSAN</name>
<dbReference type="AlphaFoldDB" id="A0A0S2FGF5"/>
<dbReference type="Proteomes" id="UP000060787">
    <property type="component" value="Chromosome"/>
</dbReference>
<evidence type="ECO:0000313" key="1">
    <source>
        <dbReference type="EMBL" id="ALN82612.1"/>
    </source>
</evidence>
<reference evidence="1 2" key="1">
    <citation type="journal article" date="2015" name="BMC Genomics">
        <title>Comparative genomics and metabolic profiling of the genus Lysobacter.</title>
        <authorList>
            <person name="de Bruijn I."/>
            <person name="Cheng X."/>
            <person name="de Jager V."/>
            <person name="Exposito R.G."/>
            <person name="Watrous J."/>
            <person name="Patel N."/>
            <person name="Postma J."/>
            <person name="Dorrestein P.C."/>
            <person name="Kobayashi D."/>
            <person name="Raaijmakers J.M."/>
        </authorList>
    </citation>
    <scope>NUCLEOTIDE SEQUENCE [LARGE SCALE GENOMIC DNA]</scope>
    <source>
        <strain evidence="1 2">76</strain>
    </source>
</reference>
<proteinExistence type="predicted"/>
<dbReference type="KEGG" id="lab:LA76x_4504"/>